<feature type="domain" description="CUB" evidence="7">
    <location>
        <begin position="216"/>
        <end position="344"/>
    </location>
</feature>
<evidence type="ECO:0000256" key="5">
    <source>
        <dbReference type="SAM" id="Phobius"/>
    </source>
</evidence>
<evidence type="ECO:0000313" key="9">
    <source>
        <dbReference type="Proteomes" id="UP000780801"/>
    </source>
</evidence>
<dbReference type="Pfam" id="PF24981">
    <property type="entry name" value="Beta-prop_ATRN-LZTR1"/>
    <property type="match status" value="1"/>
</dbReference>
<dbReference type="OrthoDB" id="10251809at2759"/>
<feature type="region of interest" description="Disordered" evidence="4">
    <location>
        <begin position="1470"/>
        <end position="1524"/>
    </location>
</feature>
<feature type="transmembrane region" description="Helical" evidence="5">
    <location>
        <begin position="1003"/>
        <end position="1024"/>
    </location>
</feature>
<feature type="region of interest" description="Disordered" evidence="4">
    <location>
        <begin position="1144"/>
        <end position="1193"/>
    </location>
</feature>
<dbReference type="InterPro" id="IPR056737">
    <property type="entry name" value="Beta-prop_ATRN-MKLN-like"/>
</dbReference>
<feature type="compositionally biased region" description="Acidic residues" evidence="4">
    <location>
        <begin position="145"/>
        <end position="179"/>
    </location>
</feature>
<feature type="compositionally biased region" description="Basic and acidic residues" evidence="4">
    <location>
        <begin position="1780"/>
        <end position="1798"/>
    </location>
</feature>
<dbReference type="CDD" id="cd00041">
    <property type="entry name" value="CUB"/>
    <property type="match status" value="1"/>
</dbReference>
<accession>A0A9P6FYY2</accession>
<feature type="compositionally biased region" description="Basic residues" evidence="4">
    <location>
        <begin position="1472"/>
        <end position="1481"/>
    </location>
</feature>
<dbReference type="PANTHER" id="PTHR46093:SF18">
    <property type="entry name" value="FIBRONECTIN TYPE-III DOMAIN-CONTAINING PROTEIN"/>
    <property type="match status" value="1"/>
</dbReference>
<feature type="region of interest" description="Disordered" evidence="4">
    <location>
        <begin position="1231"/>
        <end position="1291"/>
    </location>
</feature>
<feature type="compositionally biased region" description="Polar residues" evidence="4">
    <location>
        <begin position="1763"/>
        <end position="1779"/>
    </location>
</feature>
<feature type="region of interest" description="Disordered" evidence="4">
    <location>
        <begin position="1633"/>
        <end position="1670"/>
    </location>
</feature>
<dbReference type="PANTHER" id="PTHR46093">
    <property type="entry name" value="ACYL-COA-BINDING DOMAIN-CONTAINING PROTEIN 5"/>
    <property type="match status" value="1"/>
</dbReference>
<proteinExistence type="predicted"/>
<feature type="region of interest" description="Disordered" evidence="4">
    <location>
        <begin position="1324"/>
        <end position="1360"/>
    </location>
</feature>
<dbReference type="InterPro" id="IPR000859">
    <property type="entry name" value="CUB_dom"/>
</dbReference>
<dbReference type="PROSITE" id="PS01180">
    <property type="entry name" value="CUB"/>
    <property type="match status" value="1"/>
</dbReference>
<keyword evidence="2" id="KW-0677">Repeat</keyword>
<dbReference type="InterPro" id="IPR015915">
    <property type="entry name" value="Kelch-typ_b-propeller"/>
</dbReference>
<keyword evidence="6" id="KW-0732">Signal</keyword>
<comment type="caution">
    <text evidence="8">The sequence shown here is derived from an EMBL/GenBank/DDBJ whole genome shotgun (WGS) entry which is preliminary data.</text>
</comment>
<feature type="compositionally biased region" description="Polar residues" evidence="4">
    <location>
        <begin position="1324"/>
        <end position="1333"/>
    </location>
</feature>
<evidence type="ECO:0000259" key="7">
    <source>
        <dbReference type="PROSITE" id="PS01180"/>
    </source>
</evidence>
<feature type="compositionally biased region" description="Polar residues" evidence="4">
    <location>
        <begin position="1539"/>
        <end position="1554"/>
    </location>
</feature>
<dbReference type="Gene3D" id="2.120.10.80">
    <property type="entry name" value="Kelch-type beta propeller"/>
    <property type="match status" value="2"/>
</dbReference>
<feature type="compositionally biased region" description="Low complexity" evidence="4">
    <location>
        <begin position="1555"/>
        <end position="1566"/>
    </location>
</feature>
<feature type="compositionally biased region" description="Low complexity" evidence="4">
    <location>
        <begin position="1262"/>
        <end position="1273"/>
    </location>
</feature>
<feature type="compositionally biased region" description="Polar residues" evidence="4">
    <location>
        <begin position="1567"/>
        <end position="1581"/>
    </location>
</feature>
<feature type="compositionally biased region" description="Acidic residues" evidence="4">
    <location>
        <begin position="1799"/>
        <end position="1808"/>
    </location>
</feature>
<dbReference type="InterPro" id="IPR035914">
    <property type="entry name" value="Sperma_CUB_dom_sf"/>
</dbReference>
<keyword evidence="5" id="KW-0812">Transmembrane</keyword>
<feature type="compositionally biased region" description="Polar residues" evidence="4">
    <location>
        <begin position="1144"/>
        <end position="1174"/>
    </location>
</feature>
<feature type="compositionally biased region" description="Polar residues" evidence="4">
    <location>
        <begin position="1637"/>
        <end position="1657"/>
    </location>
</feature>
<evidence type="ECO:0000256" key="2">
    <source>
        <dbReference type="ARBA" id="ARBA00022737"/>
    </source>
</evidence>
<keyword evidence="9" id="KW-1185">Reference proteome</keyword>
<organism evidence="8 9">
    <name type="scientific">Lunasporangiospora selenospora</name>
    <dbReference type="NCBI Taxonomy" id="979761"/>
    <lineage>
        <taxon>Eukaryota</taxon>
        <taxon>Fungi</taxon>
        <taxon>Fungi incertae sedis</taxon>
        <taxon>Mucoromycota</taxon>
        <taxon>Mortierellomycotina</taxon>
        <taxon>Mortierellomycetes</taxon>
        <taxon>Mortierellales</taxon>
        <taxon>Mortierellaceae</taxon>
        <taxon>Lunasporangiospora</taxon>
    </lineage>
</organism>
<evidence type="ECO:0000313" key="8">
    <source>
        <dbReference type="EMBL" id="KAF9584388.1"/>
    </source>
</evidence>
<dbReference type="Pfam" id="PF00431">
    <property type="entry name" value="CUB"/>
    <property type="match status" value="1"/>
</dbReference>
<keyword evidence="5" id="KW-0472">Membrane</keyword>
<dbReference type="Gene3D" id="2.60.120.290">
    <property type="entry name" value="Spermadhesin, CUB domain"/>
    <property type="match status" value="1"/>
</dbReference>
<keyword evidence="1" id="KW-0880">Kelch repeat</keyword>
<keyword evidence="3" id="KW-1015">Disulfide bond</keyword>
<feature type="signal peptide" evidence="6">
    <location>
        <begin position="1"/>
        <end position="18"/>
    </location>
</feature>
<dbReference type="Proteomes" id="UP000780801">
    <property type="component" value="Unassembled WGS sequence"/>
</dbReference>
<gene>
    <name evidence="8" type="primary">MEGF8</name>
    <name evidence="8" type="ORF">BGW38_006636</name>
</gene>
<dbReference type="SUPFAM" id="SSF117281">
    <property type="entry name" value="Kelch motif"/>
    <property type="match status" value="2"/>
</dbReference>
<name>A0A9P6FYY2_9FUNG</name>
<feature type="compositionally biased region" description="Low complexity" evidence="4">
    <location>
        <begin position="1487"/>
        <end position="1524"/>
    </location>
</feature>
<keyword evidence="5" id="KW-1133">Transmembrane helix</keyword>
<dbReference type="SMART" id="SM00042">
    <property type="entry name" value="CUB"/>
    <property type="match status" value="1"/>
</dbReference>
<evidence type="ECO:0000256" key="4">
    <source>
        <dbReference type="SAM" id="MobiDB-lite"/>
    </source>
</evidence>
<feature type="region of interest" description="Disordered" evidence="4">
    <location>
        <begin position="26"/>
        <end position="49"/>
    </location>
</feature>
<reference evidence="8" key="1">
    <citation type="journal article" date="2020" name="Fungal Divers.">
        <title>Resolving the Mortierellaceae phylogeny through synthesis of multi-gene phylogenetics and phylogenomics.</title>
        <authorList>
            <person name="Vandepol N."/>
            <person name="Liber J."/>
            <person name="Desiro A."/>
            <person name="Na H."/>
            <person name="Kennedy M."/>
            <person name="Barry K."/>
            <person name="Grigoriev I.V."/>
            <person name="Miller A.N."/>
            <person name="O'Donnell K."/>
            <person name="Stajich J.E."/>
            <person name="Bonito G."/>
        </authorList>
    </citation>
    <scope>NUCLEOTIDE SEQUENCE</scope>
    <source>
        <strain evidence="8">KOD1015</strain>
    </source>
</reference>
<dbReference type="EMBL" id="JAABOA010000426">
    <property type="protein sequence ID" value="KAF9584388.1"/>
    <property type="molecule type" value="Genomic_DNA"/>
</dbReference>
<feature type="compositionally biased region" description="Polar residues" evidence="4">
    <location>
        <begin position="32"/>
        <end position="49"/>
    </location>
</feature>
<evidence type="ECO:0000256" key="1">
    <source>
        <dbReference type="ARBA" id="ARBA00022441"/>
    </source>
</evidence>
<evidence type="ECO:0000256" key="6">
    <source>
        <dbReference type="SAM" id="SignalP"/>
    </source>
</evidence>
<feature type="region of interest" description="Disordered" evidence="4">
    <location>
        <begin position="1539"/>
        <end position="1599"/>
    </location>
</feature>
<feature type="region of interest" description="Disordered" evidence="4">
    <location>
        <begin position="113"/>
        <end position="193"/>
    </location>
</feature>
<sequence length="1883" mass="207198">MATTLLALAAFSFASIDGFPASSAATAPLHPSSDSNARTTPESKSGSATNLKLYYTNSQEPVPVTQTSGSNYPGPGSLFGILLRSARVVFEGLNRQKTLLPFQHSQLSLEDENKGVETHVSGQTTQGQDWKKRPRYQRRVLSLNDNDDENNDEEDNDGEDSGDDDNGIEDLGSDEDEIDINGANSSSRSSNGVKEFTIVSRMAPAPNMINPATTQCDSTNLQQLGPGWNGTFASNSPDGAYLPETKDCTWTIQALNSTTGGVHGVPYIVAINFTTPIQLICGTDYLTLYDGPDTSSPILAKICGNIWVDRIPTFYSTGPQLTAVFSSLANSPGTYGFTASWSSVDTAGYKDFTPRSQHAMVYDPSKEMVYIMGGRSLRNPYMWDLLTYSFESNKWNKITLNTKSPEPRYGHFGFIYKDDLYVYGGVSVIGALSDIWKFNGKTWTQQQPINPDQLPNGRVGSACVVVTNNNSTKLYVFGGISVTGATTRELYTYDIDLAMWKRSGHQNSVGLAGATAVYHKATDSIYYFGGMINHATRNVVTYQYRISQDLWYALAPRVDPFTNMATPWTGNPPLGLPSHSPLVNNGTNSENSDGGGDDDDDETGTAPMQNATVQYYPPVLYDQVSAVWAPAGLMDDDTVVIFGGMRPYGPGITNRDQTCYLRSFAIYDLSCQKWTTYETSQLSGSIRGRVNHTMILRPPGSAGGNKTAWTAYIFGGFDGSDHADVISVPLSIPTTTSATINSCRALRWCSLYDDCQYCNPSYCSYVNGLCLFDLEKAKDASLLAGNYNDAPRTGTLQELIRQRPEFKNQIESCPSRIGLDLSNPFSGTIQSGQEQTFRIYIDALDYDIQFEIRSLPASSLNFKSLNVWEGFMNMYWRASHSLTDDTWNGTSGTSAPIPKDVPSQDNMTVRDLPVITTSGTLNTSELMNRWTKYAGLDGSSSSSALTGDSTYVYFPASDPRRIAGYYVFSLTNPSPTAVQYSVTVTLLDHPTPTGKPTGNKFNMATLGFFMIGFILAVVLLIVMARKIRQLIDDRDASQRAIEMQLIDDDDETGSGRRGHGGNGLDGGMTMIQLDGSALAKKPFYRIVVGVQDLGKDVHCIPGLTLRHRNPRRKHGGHGDGGLENTAHAVLAVKGSNHALASVAKQQLKTVTPRSSISRSMSETAMVPPSTTSNHFGPKQHEGKGSSAKFRRSRVKSDYIRDIGSAPLPMLMSEPDQKLPVLPNFSLSSPALTNGFTPEKTELHSQKAPALQSPPLQLSVPGSESRQISRQSSKSSKREPGETGQAKTKEENATLLSTHAQDGDDSPGLQRGWSLRGLGRVASLRRSNTFSSRKVSPEEELLTSNPNQGMPTLGEESKSPNALSIDTRVSSPAHSFPNGYDSEQEMVDLSVLASPTDLLKVRNEQLEKLERNQHETMGHTDTKGPSSIGGMFERRLRNPARVQPISIEPLSFHAGLVPRTLAHFRRFQQALSRNRRRQRKHQLMILKQQQQQQQMQMQMQQMQQGFDDSNNNSSRSVNSVSSNVDPLSTQVSRFIGSQLNSSSRSMVASRNHPTVSLSSSIASSTLSGQQQQSRKPQESEQVPSRRKRLQSKNSQGSLREIHLKAARITSRTKGDSSSSIRLQQTLELNHTVVDMDPSSEQGPLDQTRNNTPITSSVAESRPSPSPFKHTSQMTKDTVLLAGGPSAASIKSENIKVPQATPKRKPIKMRGRQEYEPGPLLAVNILIVFPGDSGSRRVRQQGEDEDKYYSRKETNVVSTDPDRNPGTTLSGNHSAEQTFTPHHTEGSEAKQDQIHHTKSEGEEEQEDALDDSNLYSQERRLPPMAIGTVFVPDPVRWWAYRAKLQQDRQKYERELRQLQKQQQQEPFAPPSSPPVRKGYFRSKPR</sequence>
<evidence type="ECO:0000256" key="3">
    <source>
        <dbReference type="ARBA" id="ARBA00023157"/>
    </source>
</evidence>
<feature type="region of interest" description="Disordered" evidence="4">
    <location>
        <begin position="1849"/>
        <end position="1883"/>
    </location>
</feature>
<feature type="region of interest" description="Disordered" evidence="4">
    <location>
        <begin position="1732"/>
        <end position="1808"/>
    </location>
</feature>
<feature type="compositionally biased region" description="Basic and acidic residues" evidence="4">
    <location>
        <begin position="1275"/>
        <end position="1291"/>
    </location>
</feature>
<dbReference type="SUPFAM" id="SSF49854">
    <property type="entry name" value="Spermadhesin, CUB domain"/>
    <property type="match status" value="1"/>
</dbReference>
<feature type="region of interest" description="Disordered" evidence="4">
    <location>
        <begin position="575"/>
        <end position="607"/>
    </location>
</feature>
<feature type="chain" id="PRO_5040183682" evidence="6">
    <location>
        <begin position="19"/>
        <end position="1883"/>
    </location>
</feature>
<protein>
    <submittedName>
        <fullName evidence="8">Multiple epidermal growth factor-like domains protein 8</fullName>
    </submittedName>
</protein>